<keyword evidence="5" id="KW-0862">Zinc</keyword>
<dbReference type="Pfam" id="PF01546">
    <property type="entry name" value="Peptidase_M20"/>
    <property type="match status" value="1"/>
</dbReference>
<gene>
    <name evidence="7" type="ORF">GC250_06220</name>
</gene>
<dbReference type="InterPro" id="IPR001261">
    <property type="entry name" value="ArgE/DapE_CS"/>
</dbReference>
<dbReference type="InterPro" id="IPR050072">
    <property type="entry name" value="Peptidase_M20A"/>
</dbReference>
<dbReference type="SUPFAM" id="SSF55031">
    <property type="entry name" value="Bacterial exopeptidase dimerisation domain"/>
    <property type="match status" value="1"/>
</dbReference>
<reference evidence="7 8" key="1">
    <citation type="submission" date="2019-10" db="EMBL/GenBank/DDBJ databases">
        <title>Sequencing and Assembly of Multiple Reported Metal-Biooxidizing Members of the Extremely Thermoacidophilic Archaeal Family Sulfolobaceae.</title>
        <authorList>
            <person name="Counts J.A."/>
            <person name="Kelly R.M."/>
        </authorList>
    </citation>
    <scope>NUCLEOTIDE SEQUENCE [LARGE SCALE GENOMIC DNA]</scope>
    <source>
        <strain evidence="7 8">DSM 6482</strain>
    </source>
</reference>
<keyword evidence="8" id="KW-1185">Reference proteome</keyword>
<dbReference type="PROSITE" id="PS00758">
    <property type="entry name" value="ARGE_DAPE_CPG2_1"/>
    <property type="match status" value="1"/>
</dbReference>
<name>A0A6A9QID4_SULME</name>
<dbReference type="EMBL" id="WGGD01000005">
    <property type="protein sequence ID" value="MUN29037.1"/>
    <property type="molecule type" value="Genomic_DNA"/>
</dbReference>
<dbReference type="RefSeq" id="WP_156016599.1">
    <property type="nucleotide sequence ID" value="NZ_WGGD01000005.1"/>
</dbReference>
<evidence type="ECO:0000256" key="4">
    <source>
        <dbReference type="ARBA" id="ARBA00022801"/>
    </source>
</evidence>
<protein>
    <submittedName>
        <fullName evidence="7">M20/M25/M40 family metallo-hydrolase</fullName>
    </submittedName>
</protein>
<evidence type="ECO:0000259" key="6">
    <source>
        <dbReference type="Pfam" id="PF07687"/>
    </source>
</evidence>
<dbReference type="Pfam" id="PF07687">
    <property type="entry name" value="M20_dimer"/>
    <property type="match status" value="1"/>
</dbReference>
<dbReference type="Gene3D" id="3.30.70.360">
    <property type="match status" value="1"/>
</dbReference>
<evidence type="ECO:0000256" key="5">
    <source>
        <dbReference type="ARBA" id="ARBA00022833"/>
    </source>
</evidence>
<keyword evidence="3" id="KW-0479">Metal-binding</keyword>
<evidence type="ECO:0000256" key="3">
    <source>
        <dbReference type="ARBA" id="ARBA00022723"/>
    </source>
</evidence>
<dbReference type="PANTHER" id="PTHR43808">
    <property type="entry name" value="ACETYLORNITHINE DEACETYLASE"/>
    <property type="match status" value="1"/>
</dbReference>
<dbReference type="GO" id="GO:0016787">
    <property type="term" value="F:hydrolase activity"/>
    <property type="evidence" value="ECO:0007669"/>
    <property type="project" value="UniProtKB-KW"/>
</dbReference>
<dbReference type="InterPro" id="IPR002933">
    <property type="entry name" value="Peptidase_M20"/>
</dbReference>
<dbReference type="AlphaFoldDB" id="A0A6A9QID4"/>
<dbReference type="GO" id="GO:0046872">
    <property type="term" value="F:metal ion binding"/>
    <property type="evidence" value="ECO:0007669"/>
    <property type="project" value="UniProtKB-KW"/>
</dbReference>
<accession>A0A6A9QID4</accession>
<sequence>MREVSYLTSELVKYPSVSMEPFLNSKGIKEASVFIASWLKENDVKVQVLDLDNGWPSIIAGATDPKILLLGHFDVVPPGDEKAWNFPPFSGEIENGKVMGRGSNDMKGGVAVFMELLKEYPNQLGMFLSPDEEVGSLHSTSIYVNKIKPSLVLVSEPSGSTNLVVGEKGMIIARINIAGKTAHGSLPWRGESSLTNLLNSLEKLKNMLSNMSVKIPEPLREAYNNSQRIFGEDTIKITISVGVLSSGTVPTMVPDHSTAKLDIRIPHGVDINYVSELIREMGFEVEFSTEPNYYLGKWEELFLKSAREVGKNLVEVIDPADNDGRLFRARNIPSLCYGPGNEFNSHVYNEFVEESELENTLNVYTHFIKGAISEVN</sequence>
<comment type="caution">
    <text evidence="7">The sequence shown here is derived from an EMBL/GenBank/DDBJ whole genome shotgun (WGS) entry which is preliminary data.</text>
</comment>
<keyword evidence="4 7" id="KW-0378">Hydrolase</keyword>
<comment type="cofactor">
    <cofactor evidence="1">
        <name>Zn(2+)</name>
        <dbReference type="ChEBI" id="CHEBI:29105"/>
    </cofactor>
</comment>
<evidence type="ECO:0000256" key="1">
    <source>
        <dbReference type="ARBA" id="ARBA00001947"/>
    </source>
</evidence>
<comment type="similarity">
    <text evidence="2">Belongs to the peptidase M20A family.</text>
</comment>
<dbReference type="PANTHER" id="PTHR43808:SF8">
    <property type="entry name" value="PEPTIDASE M20 DIMERISATION DOMAIN-CONTAINING PROTEIN"/>
    <property type="match status" value="1"/>
</dbReference>
<dbReference type="SUPFAM" id="SSF53187">
    <property type="entry name" value="Zn-dependent exopeptidases"/>
    <property type="match status" value="1"/>
</dbReference>
<proteinExistence type="inferred from homology"/>
<dbReference type="Gene3D" id="3.40.630.10">
    <property type="entry name" value="Zn peptidases"/>
    <property type="match status" value="2"/>
</dbReference>
<organism evidence="7 8">
    <name type="scientific">Sulfuracidifex metallicus DSM 6482 = JCM 9184</name>
    <dbReference type="NCBI Taxonomy" id="523847"/>
    <lineage>
        <taxon>Archaea</taxon>
        <taxon>Thermoproteota</taxon>
        <taxon>Thermoprotei</taxon>
        <taxon>Sulfolobales</taxon>
        <taxon>Sulfolobaceae</taxon>
        <taxon>Sulfuracidifex</taxon>
    </lineage>
</organism>
<feature type="domain" description="Peptidase M20 dimerisation" evidence="6">
    <location>
        <begin position="165"/>
        <end position="280"/>
    </location>
</feature>
<evidence type="ECO:0000256" key="2">
    <source>
        <dbReference type="ARBA" id="ARBA00006247"/>
    </source>
</evidence>
<dbReference type="InterPro" id="IPR036264">
    <property type="entry name" value="Bact_exopeptidase_dim_dom"/>
</dbReference>
<dbReference type="InterPro" id="IPR011650">
    <property type="entry name" value="Peptidase_M20_dimer"/>
</dbReference>
<evidence type="ECO:0000313" key="7">
    <source>
        <dbReference type="EMBL" id="MUN29037.1"/>
    </source>
</evidence>
<dbReference type="Proteomes" id="UP000470772">
    <property type="component" value="Unassembled WGS sequence"/>
</dbReference>
<evidence type="ECO:0000313" key="8">
    <source>
        <dbReference type="Proteomes" id="UP000470772"/>
    </source>
</evidence>